<dbReference type="PANTHER" id="PTHR16821">
    <property type="entry name" value="FRATAXIN"/>
    <property type="match status" value="1"/>
</dbReference>
<evidence type="ECO:0000256" key="5">
    <source>
        <dbReference type="ARBA" id="ARBA00022448"/>
    </source>
</evidence>
<dbReference type="GO" id="GO:0005739">
    <property type="term" value="C:mitochondrion"/>
    <property type="evidence" value="ECO:0007669"/>
    <property type="project" value="UniProtKB-SubCell"/>
</dbReference>
<dbReference type="InterPro" id="IPR002908">
    <property type="entry name" value="Frataxin/CyaY"/>
</dbReference>
<evidence type="ECO:0000256" key="8">
    <source>
        <dbReference type="ARBA" id="ARBA00023002"/>
    </source>
</evidence>
<evidence type="ECO:0000256" key="4">
    <source>
        <dbReference type="ARBA" id="ARBA00022434"/>
    </source>
</evidence>
<evidence type="ECO:0000256" key="10">
    <source>
        <dbReference type="ARBA" id="ARBA00023065"/>
    </source>
</evidence>
<keyword evidence="4" id="KW-0409">Iron storage</keyword>
<comment type="subcellular location">
    <subcellularLocation>
        <location evidence="1">Mitochondrion</location>
    </subcellularLocation>
</comment>
<dbReference type="GO" id="GO:0006826">
    <property type="term" value="P:iron ion transport"/>
    <property type="evidence" value="ECO:0007669"/>
    <property type="project" value="UniProtKB-KW"/>
</dbReference>
<dbReference type="GO" id="GO:0008199">
    <property type="term" value="F:ferric iron binding"/>
    <property type="evidence" value="ECO:0007669"/>
    <property type="project" value="InterPro"/>
</dbReference>
<organism evidence="13 14">
    <name type="scientific">Pneumocystis murina (strain B123)</name>
    <name type="common">Mouse pneumocystis pneumonia agent</name>
    <name type="synonym">Pneumocystis carinii f. sp. muris</name>
    <dbReference type="NCBI Taxonomy" id="1069680"/>
    <lineage>
        <taxon>Eukaryota</taxon>
        <taxon>Fungi</taxon>
        <taxon>Dikarya</taxon>
        <taxon>Ascomycota</taxon>
        <taxon>Taphrinomycotina</taxon>
        <taxon>Pneumocystomycetes</taxon>
        <taxon>Pneumocystaceae</taxon>
        <taxon>Pneumocystis</taxon>
    </lineage>
</organism>
<dbReference type="eggNOG" id="KOG3413">
    <property type="taxonomic scope" value="Eukaryota"/>
</dbReference>
<evidence type="ECO:0000256" key="9">
    <source>
        <dbReference type="ARBA" id="ARBA00023004"/>
    </source>
</evidence>
<comment type="caution">
    <text evidence="13">The sequence shown here is derived from an EMBL/GenBank/DDBJ whole genome shotgun (WGS) entry which is preliminary data.</text>
</comment>
<gene>
    <name evidence="13" type="ORF">PNEG_02025</name>
</gene>
<dbReference type="InterPro" id="IPR017789">
    <property type="entry name" value="Frataxin"/>
</dbReference>
<evidence type="ECO:0000256" key="6">
    <source>
        <dbReference type="ARBA" id="ARBA00022496"/>
    </source>
</evidence>
<evidence type="ECO:0000256" key="7">
    <source>
        <dbReference type="ARBA" id="ARBA00022946"/>
    </source>
</evidence>
<dbReference type="GO" id="GO:0006879">
    <property type="term" value="P:intracellular iron ion homeostasis"/>
    <property type="evidence" value="ECO:0007669"/>
    <property type="project" value="UniProtKB-KW"/>
</dbReference>
<dbReference type="NCBIfam" id="TIGR03422">
    <property type="entry name" value="mito_frataxin"/>
    <property type="match status" value="1"/>
</dbReference>
<dbReference type="PROSITE" id="PS50810">
    <property type="entry name" value="FRATAXIN_2"/>
    <property type="match status" value="1"/>
</dbReference>
<dbReference type="STRING" id="1069680.M7PHB9"/>
<keyword evidence="11" id="KW-0496">Mitochondrion</keyword>
<dbReference type="SMART" id="SM01219">
    <property type="entry name" value="Frataxin_Cyay"/>
    <property type="match status" value="1"/>
</dbReference>
<dbReference type="HOGENOM" id="CLU_1434982_0_0_1"/>
<dbReference type="VEuPathDB" id="FungiDB:PNEG_02025"/>
<name>M7PHB9_PNEMU</name>
<comment type="similarity">
    <text evidence="2">Belongs to the frataxin family.</text>
</comment>
<dbReference type="PROSITE" id="PS01344">
    <property type="entry name" value="FRATAXIN_1"/>
    <property type="match status" value="1"/>
</dbReference>
<evidence type="ECO:0000256" key="11">
    <source>
        <dbReference type="ARBA" id="ARBA00023128"/>
    </source>
</evidence>
<evidence type="ECO:0000256" key="1">
    <source>
        <dbReference type="ARBA" id="ARBA00004173"/>
    </source>
</evidence>
<dbReference type="OrthoDB" id="1897642at2759"/>
<keyword evidence="5" id="KW-0813">Transport</keyword>
<keyword evidence="14" id="KW-1185">Reference proteome</keyword>
<dbReference type="EMBL" id="AFWA02000009">
    <property type="protein sequence ID" value="EMR09844.1"/>
    <property type="molecule type" value="Genomic_DNA"/>
</dbReference>
<dbReference type="Pfam" id="PF01491">
    <property type="entry name" value="Frataxin_Cyay"/>
    <property type="match status" value="1"/>
</dbReference>
<comment type="catalytic activity">
    <reaction evidence="12">
        <text>4 Fe(2+) + O2 + 4 H(+) = 4 Fe(3+) + 2 H2O</text>
        <dbReference type="Rhea" id="RHEA:11148"/>
        <dbReference type="ChEBI" id="CHEBI:15377"/>
        <dbReference type="ChEBI" id="CHEBI:15378"/>
        <dbReference type="ChEBI" id="CHEBI:15379"/>
        <dbReference type="ChEBI" id="CHEBI:29033"/>
        <dbReference type="ChEBI" id="CHEBI:29034"/>
        <dbReference type="EC" id="1.16.3.1"/>
    </reaction>
</comment>
<reference evidence="14" key="1">
    <citation type="journal article" date="2016" name="Nat. Commun.">
        <title>Genome analysis of three Pneumocystis species reveals adaptation mechanisms to life exclusively in mammalian hosts.</title>
        <authorList>
            <person name="Ma L."/>
            <person name="Chen Z."/>
            <person name="Huang D.W."/>
            <person name="Kutty G."/>
            <person name="Ishihara M."/>
            <person name="Wang H."/>
            <person name="Abouelleil A."/>
            <person name="Bishop L."/>
            <person name="Davey E."/>
            <person name="Deng R."/>
            <person name="Deng X."/>
            <person name="Fan L."/>
            <person name="Fantoni G."/>
            <person name="Fitzgerald M."/>
            <person name="Gogineni E."/>
            <person name="Goldberg J.M."/>
            <person name="Handley G."/>
            <person name="Hu X."/>
            <person name="Huber C."/>
            <person name="Jiao X."/>
            <person name="Jones K."/>
            <person name="Levin J.Z."/>
            <person name="Liu Y."/>
            <person name="Macdonald P."/>
            <person name="Melnikov A."/>
            <person name="Raley C."/>
            <person name="Sassi M."/>
            <person name="Sherman B.T."/>
            <person name="Song X."/>
            <person name="Sykes S."/>
            <person name="Tran B."/>
            <person name="Walsh L."/>
            <person name="Xia Y."/>
            <person name="Yang J."/>
            <person name="Young S."/>
            <person name="Zeng Q."/>
            <person name="Zheng X."/>
            <person name="Stephens R."/>
            <person name="Nusbaum C."/>
            <person name="Birren B.W."/>
            <person name="Azadi P."/>
            <person name="Lempicki R.A."/>
            <person name="Cuomo C.A."/>
            <person name="Kovacs J.A."/>
        </authorList>
    </citation>
    <scope>NUCLEOTIDE SEQUENCE [LARGE SCALE GENOMIC DNA]</scope>
    <source>
        <strain evidence="14">B123</strain>
    </source>
</reference>
<keyword evidence="9" id="KW-0408">Iron</keyword>
<dbReference type="InterPro" id="IPR020895">
    <property type="entry name" value="Frataxin_CS"/>
</dbReference>
<dbReference type="GO" id="GO:0016226">
    <property type="term" value="P:iron-sulfur cluster assembly"/>
    <property type="evidence" value="ECO:0007669"/>
    <property type="project" value="InterPro"/>
</dbReference>
<keyword evidence="7" id="KW-0809">Transit peptide</keyword>
<keyword evidence="8" id="KW-0560">Oxidoreductase</keyword>
<evidence type="ECO:0000256" key="2">
    <source>
        <dbReference type="ARBA" id="ARBA00008183"/>
    </source>
</evidence>
<dbReference type="GO" id="GO:0004322">
    <property type="term" value="F:ferroxidase activity"/>
    <property type="evidence" value="ECO:0007669"/>
    <property type="project" value="UniProtKB-EC"/>
</dbReference>
<keyword evidence="6" id="KW-0410">Iron transport</keyword>
<dbReference type="GeneID" id="19895719"/>
<dbReference type="SUPFAM" id="SSF55387">
    <property type="entry name" value="Frataxin/Nqo15-like"/>
    <property type="match status" value="1"/>
</dbReference>
<dbReference type="GO" id="GO:0034986">
    <property type="term" value="F:iron chaperone activity"/>
    <property type="evidence" value="ECO:0007669"/>
    <property type="project" value="TreeGrafter"/>
</dbReference>
<dbReference type="AlphaFoldDB" id="M7PHB9"/>
<dbReference type="GO" id="GO:0008198">
    <property type="term" value="F:ferrous iron binding"/>
    <property type="evidence" value="ECO:0007669"/>
    <property type="project" value="TreeGrafter"/>
</dbReference>
<dbReference type="InterPro" id="IPR036524">
    <property type="entry name" value="Frataxin/CyaY_sf"/>
</dbReference>
<evidence type="ECO:0000256" key="12">
    <source>
        <dbReference type="ARBA" id="ARBA00047990"/>
    </source>
</evidence>
<dbReference type="PANTHER" id="PTHR16821:SF2">
    <property type="entry name" value="FRATAXIN, MITOCHONDRIAL"/>
    <property type="match status" value="1"/>
</dbReference>
<proteinExistence type="inferred from homology"/>
<dbReference type="NCBIfam" id="TIGR03421">
    <property type="entry name" value="FeS_CyaY"/>
    <property type="match status" value="1"/>
</dbReference>
<evidence type="ECO:0000313" key="13">
    <source>
        <dbReference type="EMBL" id="EMR09844.1"/>
    </source>
</evidence>
<evidence type="ECO:0000256" key="3">
    <source>
        <dbReference type="ARBA" id="ARBA00013107"/>
    </source>
</evidence>
<accession>M7PHB9</accession>
<evidence type="ECO:0000313" key="14">
    <source>
        <dbReference type="Proteomes" id="UP000011958"/>
    </source>
</evidence>
<protein>
    <recommendedName>
        <fullName evidence="3">ferroxidase</fullName>
        <ecNumber evidence="3">1.16.3.1</ecNumber>
    </recommendedName>
</protein>
<dbReference type="RefSeq" id="XP_007874005.1">
    <property type="nucleotide sequence ID" value="XM_007875814.1"/>
</dbReference>
<dbReference type="Gene3D" id="3.30.920.10">
    <property type="entry name" value="Frataxin/CyaY"/>
    <property type="match status" value="1"/>
</dbReference>
<keyword evidence="10" id="KW-0406">Ion transport</keyword>
<sequence>MKNYGTLFSIGSAGFLKRKSQFEYRFIHNIIFQNLHLIKFNYLKYNLQNVVLLKKNSNKLVNRILFVFFRKYSSDLTIRKYHQLADNTIERILYALEQMQQDYPEKTIEVEYSQGVLTLDLGHYGTYVLNKQPPNRQIWVSSPISGPKRYDWIPSNDEKDGKWIYLRDNGILEDMLKSELKKIIGDLKL</sequence>
<dbReference type="Proteomes" id="UP000011958">
    <property type="component" value="Unassembled WGS sequence"/>
</dbReference>
<dbReference type="GO" id="GO:0051537">
    <property type="term" value="F:2 iron, 2 sulfur cluster binding"/>
    <property type="evidence" value="ECO:0007669"/>
    <property type="project" value="TreeGrafter"/>
</dbReference>
<dbReference type="EC" id="1.16.3.1" evidence="3"/>